<dbReference type="PANTHER" id="PTHR10556">
    <property type="entry name" value="3-OXO-5-ALPHA-STEROID 4-DEHYDROGENASE"/>
    <property type="match status" value="1"/>
</dbReference>
<feature type="domain" description="3-oxo-5-alpha-steroid 4-dehydrogenase C-terminal" evidence="7">
    <location>
        <begin position="60"/>
        <end position="223"/>
    </location>
</feature>
<dbReference type="PANTHER" id="PTHR10556:SF43">
    <property type="entry name" value="STEROID 5-ALPHA-REDUCTASE DET2"/>
    <property type="match status" value="1"/>
</dbReference>
<feature type="transmembrane region" description="Helical" evidence="6">
    <location>
        <begin position="31"/>
        <end position="48"/>
    </location>
</feature>
<name>M5FP26_DACPD</name>
<dbReference type="GeneID" id="63691048"/>
<evidence type="ECO:0000313" key="8">
    <source>
        <dbReference type="EMBL" id="EJT96743.1"/>
    </source>
</evidence>
<evidence type="ECO:0000256" key="2">
    <source>
        <dbReference type="ARBA" id="ARBA00007742"/>
    </source>
</evidence>
<accession>M5FP26</accession>
<comment type="subcellular location">
    <subcellularLocation>
        <location evidence="1">Membrane</location>
        <topology evidence="1">Multi-pass membrane protein</topology>
    </subcellularLocation>
</comment>
<evidence type="ECO:0000256" key="1">
    <source>
        <dbReference type="ARBA" id="ARBA00004141"/>
    </source>
</evidence>
<organism evidence="8 9">
    <name type="scientific">Dacryopinax primogenitus (strain DJM 731)</name>
    <name type="common">Brown rot fungus</name>
    <dbReference type="NCBI Taxonomy" id="1858805"/>
    <lineage>
        <taxon>Eukaryota</taxon>
        <taxon>Fungi</taxon>
        <taxon>Dikarya</taxon>
        <taxon>Basidiomycota</taxon>
        <taxon>Agaricomycotina</taxon>
        <taxon>Dacrymycetes</taxon>
        <taxon>Dacrymycetales</taxon>
        <taxon>Dacrymycetaceae</taxon>
        <taxon>Dacryopinax</taxon>
    </lineage>
</organism>
<keyword evidence="4 6" id="KW-1133">Transmembrane helix</keyword>
<comment type="similarity">
    <text evidence="2">Belongs to the steroid 5-alpha reductase family.</text>
</comment>
<dbReference type="HOGENOM" id="CLU_065395_0_1_1"/>
<dbReference type="InterPro" id="IPR039357">
    <property type="entry name" value="SRD5A/TECR"/>
</dbReference>
<gene>
    <name evidence="8" type="ORF">DACRYDRAFT_72945</name>
</gene>
<dbReference type="Proteomes" id="UP000030653">
    <property type="component" value="Unassembled WGS sequence"/>
</dbReference>
<keyword evidence="9" id="KW-1185">Reference proteome</keyword>
<dbReference type="GO" id="GO:0006629">
    <property type="term" value="P:lipid metabolic process"/>
    <property type="evidence" value="ECO:0007669"/>
    <property type="project" value="InterPro"/>
</dbReference>
<dbReference type="GO" id="GO:0016020">
    <property type="term" value="C:membrane"/>
    <property type="evidence" value="ECO:0007669"/>
    <property type="project" value="UniProtKB-SubCell"/>
</dbReference>
<dbReference type="GO" id="GO:0016627">
    <property type="term" value="F:oxidoreductase activity, acting on the CH-CH group of donors"/>
    <property type="evidence" value="ECO:0007669"/>
    <property type="project" value="InterPro"/>
</dbReference>
<dbReference type="InterPro" id="IPR001104">
    <property type="entry name" value="3-oxo-5_a-steroid_4-DH_C"/>
</dbReference>
<dbReference type="PROSITE" id="PS50244">
    <property type="entry name" value="S5A_REDUCTASE"/>
    <property type="match status" value="1"/>
</dbReference>
<sequence>MEMPAPLCFLYTWTLSPLSKTGSPPPLKSPAGILVGLFLIHYFHRAILQPLYSPRRSPSHIIVPIIAFVYQTVNGSLLGCYFSSREVATDAWDQPAFWAWVGLFFAGMVGNIYHDNLLISLRRNTHRAAKAKGEKPHYGIPRGGLFALISYPNYFCEWLEWVGFAMASTVGSPFPPSYVTPPWVFLLSEVCVMLPRAVSGHGWYKQKFEDYPKERKAVIPFLL</sequence>
<dbReference type="OrthoDB" id="5788137at2759"/>
<dbReference type="STRING" id="1858805.M5FP26"/>
<dbReference type="OMA" id="PHYALEW"/>
<dbReference type="EMBL" id="JH795881">
    <property type="protein sequence ID" value="EJT96743.1"/>
    <property type="molecule type" value="Genomic_DNA"/>
</dbReference>
<evidence type="ECO:0000256" key="4">
    <source>
        <dbReference type="ARBA" id="ARBA00022989"/>
    </source>
</evidence>
<protein>
    <recommendedName>
        <fullName evidence="7">3-oxo-5-alpha-steroid 4-dehydrogenase C-terminal domain-containing protein</fullName>
    </recommendedName>
</protein>
<reference evidence="8 9" key="1">
    <citation type="journal article" date="2012" name="Science">
        <title>The Paleozoic origin of enzymatic lignin decomposition reconstructed from 31 fungal genomes.</title>
        <authorList>
            <person name="Floudas D."/>
            <person name="Binder M."/>
            <person name="Riley R."/>
            <person name="Barry K."/>
            <person name="Blanchette R.A."/>
            <person name="Henrissat B."/>
            <person name="Martinez A.T."/>
            <person name="Otillar R."/>
            <person name="Spatafora J.W."/>
            <person name="Yadav J.S."/>
            <person name="Aerts A."/>
            <person name="Benoit I."/>
            <person name="Boyd A."/>
            <person name="Carlson A."/>
            <person name="Copeland A."/>
            <person name="Coutinho P.M."/>
            <person name="de Vries R.P."/>
            <person name="Ferreira P."/>
            <person name="Findley K."/>
            <person name="Foster B."/>
            <person name="Gaskell J."/>
            <person name="Glotzer D."/>
            <person name="Gorecki P."/>
            <person name="Heitman J."/>
            <person name="Hesse C."/>
            <person name="Hori C."/>
            <person name="Igarashi K."/>
            <person name="Jurgens J.A."/>
            <person name="Kallen N."/>
            <person name="Kersten P."/>
            <person name="Kohler A."/>
            <person name="Kuees U."/>
            <person name="Kumar T.K.A."/>
            <person name="Kuo A."/>
            <person name="LaButti K."/>
            <person name="Larrondo L.F."/>
            <person name="Lindquist E."/>
            <person name="Ling A."/>
            <person name="Lombard V."/>
            <person name="Lucas S."/>
            <person name="Lundell T."/>
            <person name="Martin R."/>
            <person name="McLaughlin D.J."/>
            <person name="Morgenstern I."/>
            <person name="Morin E."/>
            <person name="Murat C."/>
            <person name="Nagy L.G."/>
            <person name="Nolan M."/>
            <person name="Ohm R.A."/>
            <person name="Patyshakuliyeva A."/>
            <person name="Rokas A."/>
            <person name="Ruiz-Duenas F.J."/>
            <person name="Sabat G."/>
            <person name="Salamov A."/>
            <person name="Samejima M."/>
            <person name="Schmutz J."/>
            <person name="Slot J.C."/>
            <person name="St John F."/>
            <person name="Stenlid J."/>
            <person name="Sun H."/>
            <person name="Sun S."/>
            <person name="Syed K."/>
            <person name="Tsang A."/>
            <person name="Wiebenga A."/>
            <person name="Young D."/>
            <person name="Pisabarro A."/>
            <person name="Eastwood D.C."/>
            <person name="Martin F."/>
            <person name="Cullen D."/>
            <person name="Grigoriev I.V."/>
            <person name="Hibbett D.S."/>
        </authorList>
    </citation>
    <scope>NUCLEOTIDE SEQUENCE [LARGE SCALE GENOMIC DNA]</scope>
    <source>
        <strain evidence="8 9">DJM-731 SS1</strain>
    </source>
</reference>
<dbReference type="Gene3D" id="1.20.120.1630">
    <property type="match status" value="1"/>
</dbReference>
<dbReference type="Pfam" id="PF02544">
    <property type="entry name" value="Steroid_dh"/>
    <property type="match status" value="1"/>
</dbReference>
<keyword evidence="3 6" id="KW-0812">Transmembrane</keyword>
<evidence type="ECO:0000259" key="7">
    <source>
        <dbReference type="Pfam" id="PF02544"/>
    </source>
</evidence>
<proteinExistence type="inferred from homology"/>
<evidence type="ECO:0000256" key="6">
    <source>
        <dbReference type="SAM" id="Phobius"/>
    </source>
</evidence>
<evidence type="ECO:0000256" key="5">
    <source>
        <dbReference type="ARBA" id="ARBA00023136"/>
    </source>
</evidence>
<feature type="transmembrane region" description="Helical" evidence="6">
    <location>
        <begin position="96"/>
        <end position="113"/>
    </location>
</feature>
<evidence type="ECO:0000313" key="9">
    <source>
        <dbReference type="Proteomes" id="UP000030653"/>
    </source>
</evidence>
<keyword evidence="5 6" id="KW-0472">Membrane</keyword>
<feature type="transmembrane region" description="Helical" evidence="6">
    <location>
        <begin position="60"/>
        <end position="84"/>
    </location>
</feature>
<evidence type="ECO:0000256" key="3">
    <source>
        <dbReference type="ARBA" id="ARBA00022692"/>
    </source>
</evidence>
<dbReference type="AlphaFoldDB" id="M5FP26"/>
<dbReference type="RefSeq" id="XP_040623641.1">
    <property type="nucleotide sequence ID" value="XM_040775986.1"/>
</dbReference>